<dbReference type="EMBL" id="MSFK01000029">
    <property type="protein sequence ID" value="PWY75348.1"/>
    <property type="molecule type" value="Genomic_DNA"/>
</dbReference>
<dbReference type="InterPro" id="IPR013120">
    <property type="entry name" value="FAR_NAD-bd"/>
</dbReference>
<keyword evidence="5" id="KW-1185">Reference proteome</keyword>
<dbReference type="PANTHER" id="PTHR43439">
    <property type="entry name" value="PHENYLACETATE-COENZYME A LIGASE"/>
    <property type="match status" value="1"/>
</dbReference>
<dbReference type="PANTHER" id="PTHR43439:SF2">
    <property type="entry name" value="ENZYME, PUTATIVE (JCVI)-RELATED"/>
    <property type="match status" value="1"/>
</dbReference>
<dbReference type="OrthoDB" id="4497474at2759"/>
<sequence length="396" mass="43516">HTVILTGSTGQLGSYLLDTLLNTPTIEHIYCLNRNPNAQSHTHTLTPLPPSKVHFLTTDLTKPNLGLPASDLHHLQNTTTLIIHNAWTVNFNLSLPSFIPNLTGLINLINFTTTAKHSPSLFYISSMSSTIGHTTPTGLTPESIITTTTPAPNAYANSKYLAEHLLAYAASHSPRFHPAIARVGQIAGPVRSPGLWSKAEWFPSLVLSSLHLNALPDALGPTMDRVDWVPIDLLAEILVDLAIPKDTTEAQGEVKVYHPINLHPKTWNDIRPVIADALVQHSPSLTSSGVEGNSLEIIPVREWVQRIRHDVENATDSTSKLDENELQALLEKNPAAKLLDFFEEVVGMQSDREKGCGNGNGIVLDTRITAEKSELLRGVEGVKEEWVFKWVGEWLK</sequence>
<organism evidence="4 5">
    <name type="scientific">Aspergillus sclerotioniger CBS 115572</name>
    <dbReference type="NCBI Taxonomy" id="1450535"/>
    <lineage>
        <taxon>Eukaryota</taxon>
        <taxon>Fungi</taxon>
        <taxon>Dikarya</taxon>
        <taxon>Ascomycota</taxon>
        <taxon>Pezizomycotina</taxon>
        <taxon>Eurotiomycetes</taxon>
        <taxon>Eurotiomycetidae</taxon>
        <taxon>Eurotiales</taxon>
        <taxon>Aspergillaceae</taxon>
        <taxon>Aspergillus</taxon>
        <taxon>Aspergillus subgen. Circumdati</taxon>
    </lineage>
</organism>
<dbReference type="Gene3D" id="3.40.50.720">
    <property type="entry name" value="NAD(P)-binding Rossmann-like Domain"/>
    <property type="match status" value="1"/>
</dbReference>
<dbReference type="RefSeq" id="XP_025463975.1">
    <property type="nucleotide sequence ID" value="XM_025608514.1"/>
</dbReference>
<feature type="domain" description="Thioester reductase (TE)" evidence="3">
    <location>
        <begin position="5"/>
        <end position="237"/>
    </location>
</feature>
<name>A0A317VR18_9EURO</name>
<reference evidence="4 5" key="1">
    <citation type="submission" date="2016-12" db="EMBL/GenBank/DDBJ databases">
        <title>The genomes of Aspergillus section Nigri reveals drivers in fungal speciation.</title>
        <authorList>
            <consortium name="DOE Joint Genome Institute"/>
            <person name="Vesth T.C."/>
            <person name="Nybo J."/>
            <person name="Theobald S."/>
            <person name="Brandl J."/>
            <person name="Frisvad J.C."/>
            <person name="Nielsen K.F."/>
            <person name="Lyhne E.K."/>
            <person name="Kogle M.E."/>
            <person name="Kuo A."/>
            <person name="Riley R."/>
            <person name="Clum A."/>
            <person name="Nolan M."/>
            <person name="Lipzen A."/>
            <person name="Salamov A."/>
            <person name="Henrissat B."/>
            <person name="Wiebenga A."/>
            <person name="De Vries R.P."/>
            <person name="Grigoriev I.V."/>
            <person name="Mortensen U.H."/>
            <person name="Andersen M.R."/>
            <person name="Baker S.E."/>
        </authorList>
    </citation>
    <scope>NUCLEOTIDE SEQUENCE [LARGE SCALE GENOMIC DNA]</scope>
    <source>
        <strain evidence="4 5">CBS 115572</strain>
    </source>
</reference>
<evidence type="ECO:0000313" key="5">
    <source>
        <dbReference type="Proteomes" id="UP000246702"/>
    </source>
</evidence>
<keyword evidence="1" id="KW-0596">Phosphopantetheine</keyword>
<protein>
    <recommendedName>
        <fullName evidence="3">Thioester reductase (TE) domain-containing protein</fullName>
    </recommendedName>
</protein>
<dbReference type="InterPro" id="IPR036291">
    <property type="entry name" value="NAD(P)-bd_dom_sf"/>
</dbReference>
<proteinExistence type="predicted"/>
<evidence type="ECO:0000259" key="3">
    <source>
        <dbReference type="Pfam" id="PF07993"/>
    </source>
</evidence>
<keyword evidence="2" id="KW-0597">Phosphoprotein</keyword>
<feature type="non-terminal residue" evidence="4">
    <location>
        <position position="1"/>
    </location>
</feature>
<comment type="caution">
    <text evidence="4">The sequence shown here is derived from an EMBL/GenBank/DDBJ whole genome shotgun (WGS) entry which is preliminary data.</text>
</comment>
<dbReference type="Proteomes" id="UP000246702">
    <property type="component" value="Unassembled WGS sequence"/>
</dbReference>
<dbReference type="GeneID" id="37110657"/>
<dbReference type="Pfam" id="PF07993">
    <property type="entry name" value="NAD_binding_4"/>
    <property type="match status" value="1"/>
</dbReference>
<gene>
    <name evidence="4" type="ORF">BO94DRAFT_474464</name>
</gene>
<evidence type="ECO:0000313" key="4">
    <source>
        <dbReference type="EMBL" id="PWY75348.1"/>
    </source>
</evidence>
<dbReference type="STRING" id="1450535.A0A317VR18"/>
<dbReference type="SUPFAM" id="SSF51735">
    <property type="entry name" value="NAD(P)-binding Rossmann-fold domains"/>
    <property type="match status" value="1"/>
</dbReference>
<dbReference type="AlphaFoldDB" id="A0A317VR18"/>
<evidence type="ECO:0000256" key="1">
    <source>
        <dbReference type="ARBA" id="ARBA00022450"/>
    </source>
</evidence>
<accession>A0A317VR18</accession>
<evidence type="ECO:0000256" key="2">
    <source>
        <dbReference type="ARBA" id="ARBA00022553"/>
    </source>
</evidence>
<dbReference type="InterPro" id="IPR051414">
    <property type="entry name" value="Adenylate-forming_Reductase"/>
</dbReference>